<comment type="function">
    <text evidence="1">Acetylates the N-terminal alanine of ribosomal protein bS18.</text>
</comment>
<keyword evidence="4" id="KW-1185">Reference proteome</keyword>
<dbReference type="PANTHER" id="PTHR43617:SF35">
    <property type="entry name" value="[RIBOSOMAL PROTEIN BS18]-ALANINE N-ACETYLTRANSFERASE"/>
    <property type="match status" value="1"/>
</dbReference>
<feature type="domain" description="N-acetyltransferase" evidence="2">
    <location>
        <begin position="3"/>
        <end position="153"/>
    </location>
</feature>
<dbReference type="InterPro" id="IPR000182">
    <property type="entry name" value="GNAT_dom"/>
</dbReference>
<dbReference type="InterPro" id="IPR006464">
    <property type="entry name" value="AcTrfase_RimI/Ard1"/>
</dbReference>
<dbReference type="PROSITE" id="PS51186">
    <property type="entry name" value="GNAT"/>
    <property type="match status" value="1"/>
</dbReference>
<dbReference type="SUPFAM" id="SSF55729">
    <property type="entry name" value="Acyl-CoA N-acyltransferases (Nat)"/>
    <property type="match status" value="1"/>
</dbReference>
<dbReference type="NCBIfam" id="TIGR01575">
    <property type="entry name" value="rimI"/>
    <property type="match status" value="1"/>
</dbReference>
<evidence type="ECO:0000256" key="1">
    <source>
        <dbReference type="RuleBase" id="RU363094"/>
    </source>
</evidence>
<accession>A0A0W0WBS5</accession>
<dbReference type="GO" id="GO:0008999">
    <property type="term" value="F:protein-N-terminal-alanine acetyltransferase activity"/>
    <property type="evidence" value="ECO:0007669"/>
    <property type="project" value="UniProtKB-EC"/>
</dbReference>
<protein>
    <recommendedName>
        <fullName evidence="1">[Ribosomal protein bS18]-alanine N-acetyltransferase</fullName>
        <ecNumber evidence="1">2.3.1.266</ecNumber>
    </recommendedName>
</protein>
<evidence type="ECO:0000259" key="2">
    <source>
        <dbReference type="PROSITE" id="PS51186"/>
    </source>
</evidence>
<dbReference type="InterPro" id="IPR016181">
    <property type="entry name" value="Acyl_CoA_acyltransferase"/>
</dbReference>
<dbReference type="EC" id="2.3.1.266" evidence="1"/>
<keyword evidence="3" id="KW-0808">Transferase</keyword>
<dbReference type="InterPro" id="IPR050276">
    <property type="entry name" value="MshD_Acetyltransferase"/>
</dbReference>
<comment type="similarity">
    <text evidence="1">Belongs to the acetyltransferase family. RimI subfamily.</text>
</comment>
<organism evidence="3 4">
    <name type="scientific">Legionella maceachernii</name>
    <dbReference type="NCBI Taxonomy" id="466"/>
    <lineage>
        <taxon>Bacteria</taxon>
        <taxon>Pseudomonadati</taxon>
        <taxon>Pseudomonadota</taxon>
        <taxon>Gammaproteobacteria</taxon>
        <taxon>Legionellales</taxon>
        <taxon>Legionellaceae</taxon>
        <taxon>Legionella</taxon>
    </lineage>
</organism>
<evidence type="ECO:0000313" key="4">
    <source>
        <dbReference type="Proteomes" id="UP000054908"/>
    </source>
</evidence>
<dbReference type="PANTHER" id="PTHR43617">
    <property type="entry name" value="L-AMINO ACID N-ACETYLTRANSFERASE"/>
    <property type="match status" value="1"/>
</dbReference>
<dbReference type="STRING" id="466.Lmac_0719"/>
<sequence length="153" mass="17135">MLPKIRPMQQSDIESVYEIEKSSHLAPWGEDILSDCVLVGYDCRVIELTVNNTEQIIGYIICRYSFNVCHILNLCVSTPYQGKGYGQLILQSVLDSLKSNAAINTVILEVRPSNAAAMALYKKFGFLQDSIKKGYYNDSHGLEDAILLKKLLS</sequence>
<dbReference type="GO" id="GO:0005737">
    <property type="term" value="C:cytoplasm"/>
    <property type="evidence" value="ECO:0007669"/>
    <property type="project" value="UniProtKB-SubCell"/>
</dbReference>
<comment type="catalytic activity">
    <reaction evidence="1">
        <text>N-terminal L-alanyl-[ribosomal protein bS18] + acetyl-CoA = N-terminal N(alpha)-acetyl-L-alanyl-[ribosomal protein bS18] + CoA + H(+)</text>
        <dbReference type="Rhea" id="RHEA:43756"/>
        <dbReference type="Rhea" id="RHEA-COMP:10676"/>
        <dbReference type="Rhea" id="RHEA-COMP:10677"/>
        <dbReference type="ChEBI" id="CHEBI:15378"/>
        <dbReference type="ChEBI" id="CHEBI:57287"/>
        <dbReference type="ChEBI" id="CHEBI:57288"/>
        <dbReference type="ChEBI" id="CHEBI:64718"/>
        <dbReference type="ChEBI" id="CHEBI:83683"/>
        <dbReference type="EC" id="2.3.1.266"/>
    </reaction>
</comment>
<dbReference type="Gene3D" id="3.40.630.30">
    <property type="match status" value="1"/>
</dbReference>
<dbReference type="RefSeq" id="WP_058451541.1">
    <property type="nucleotide sequence ID" value="NZ_CAAAIB010000005.1"/>
</dbReference>
<comment type="subcellular location">
    <subcellularLocation>
        <location evidence="1">Cytoplasm</location>
    </subcellularLocation>
</comment>
<dbReference type="PATRIC" id="fig|466.6.peg.773"/>
<reference evidence="3 4" key="1">
    <citation type="submission" date="2015-11" db="EMBL/GenBank/DDBJ databases">
        <title>Genomic analysis of 38 Legionella species identifies large and diverse effector repertoires.</title>
        <authorList>
            <person name="Burstein D."/>
            <person name="Amaro F."/>
            <person name="Zusman T."/>
            <person name="Lifshitz Z."/>
            <person name="Cohen O."/>
            <person name="Gilbert J.A."/>
            <person name="Pupko T."/>
            <person name="Shuman H.A."/>
            <person name="Segal G."/>
        </authorList>
    </citation>
    <scope>NUCLEOTIDE SEQUENCE [LARGE SCALE GENOMIC DNA]</scope>
    <source>
        <strain evidence="3 4">PX-1-G2-E2</strain>
    </source>
</reference>
<comment type="caution">
    <text evidence="3">The sequence shown here is derived from an EMBL/GenBank/DDBJ whole genome shotgun (WGS) entry which is preliminary data.</text>
</comment>
<dbReference type="CDD" id="cd04301">
    <property type="entry name" value="NAT_SF"/>
    <property type="match status" value="1"/>
</dbReference>
<proteinExistence type="inferred from homology"/>
<dbReference type="AlphaFoldDB" id="A0A0W0WBS5"/>
<evidence type="ECO:0000313" key="3">
    <source>
        <dbReference type="EMBL" id="KTD29775.1"/>
    </source>
</evidence>
<name>A0A0W0WBS5_9GAMM</name>
<dbReference type="EMBL" id="LNYL01000021">
    <property type="protein sequence ID" value="KTD29775.1"/>
    <property type="molecule type" value="Genomic_DNA"/>
</dbReference>
<dbReference type="Pfam" id="PF00583">
    <property type="entry name" value="Acetyltransf_1"/>
    <property type="match status" value="1"/>
</dbReference>
<dbReference type="Proteomes" id="UP000054908">
    <property type="component" value="Unassembled WGS sequence"/>
</dbReference>
<dbReference type="OrthoDB" id="9796919at2"/>
<gene>
    <name evidence="3" type="primary">rimI_2</name>
    <name evidence="3" type="ORF">Lmac_0719</name>
</gene>
<keyword evidence="1" id="KW-0963">Cytoplasm</keyword>